<dbReference type="GO" id="GO:0005634">
    <property type="term" value="C:nucleus"/>
    <property type="evidence" value="ECO:0007669"/>
    <property type="project" value="TreeGrafter"/>
</dbReference>
<dbReference type="Proteomes" id="UP000193411">
    <property type="component" value="Unassembled WGS sequence"/>
</dbReference>
<dbReference type="PIRSF" id="PIRSF017179">
    <property type="entry name" value="RISC-Tudor-SN"/>
    <property type="match status" value="1"/>
</dbReference>
<dbReference type="InterPro" id="IPR016071">
    <property type="entry name" value="Staphylococal_nuclease_OB-fold"/>
</dbReference>
<keyword evidence="3" id="KW-0677">Repeat</keyword>
<sequence length="931" mass="101073">MNSTFPADCDQAVVKMILSGDSLTLKHKDHSESTISLAYLVAPRLASFKKNTQDEPYAFEAREVLRRVLIGKDVGIRVEYTIPSTGRQFCSVYVKSPKTGDWVNVAMIALQMGYVKLRDEGQGRNDLPEEYPLLVEAQRRAKENGVGVWSGDASAPVISTEQGISDPAAFVKQYGVKVNKGKPLKAIIEHVRDGGSFRARLLVSPSHHILAWIQISGIRAPSTNPSDGPAEPCAEQAKDFLESRLLQREVDLLIEDVAPGTNASGAVLASVQHPAGNIAHFLLRDGLAKVHDWTVGVVTGGASPLRAAELHAKKQGLGVWAGHVDSSLSSSSASTKRFQAQIIRILGPELLLVKSLAPASLGKEFKLTLTSVRGPKREGAMEAWNVAAREHVRKLAIGKQAIVAIDYERPAQDGYEARTYATVVVINGSHQVNLATDLIAKGFAQVLRPRRGEDDNKAANLDELVVAEAEATEAKRGMHSGKPAPALPRYNDVCETPAKAKQFLPFLLRAKRVTGTVDHVINGSRLKVLVPRESAKVTLVVAGVRVPARGDAGADEALAATTEWAMQREIEFEVDGVDKTGAFISTIWVPAVAAEGGIKMRSLGTMLLENGRAYLNEYSADQSAYGNQLYEAERRGKEAQKGLWVGYDEAAEQEAADAAAKAKEAELVRDLEAAGGVNGDAAAVKKQLMHVCISEYLSGTHFYLQKMSADAVANLESLMSQFAKYHASHAGDSSVFTSPIKVGEYVSAQFTADNQWYRARVRKFNKMQAQVFYYDYGNSETVTLDRLRPLPPQFQQLPPQAQEAKLSYIRTRPVDLEYGRDALNHLRDLTESKKLIANLDKVQGGLVYVSLFDPAVARQDGASPIGLDFATSVNVAMVEDGFAITEKAPAAASAGPRTPKDFAAALKDAQDEARRAHVGVWVFGDIDEETF</sequence>
<evidence type="ECO:0000313" key="7">
    <source>
        <dbReference type="EMBL" id="ORZ36054.1"/>
    </source>
</evidence>
<dbReference type="SMART" id="SM00318">
    <property type="entry name" value="SNc"/>
    <property type="match status" value="4"/>
</dbReference>
<dbReference type="GO" id="GO:0003723">
    <property type="term" value="F:RNA binding"/>
    <property type="evidence" value="ECO:0007669"/>
    <property type="project" value="UniProtKB-UniRule"/>
</dbReference>
<dbReference type="GO" id="GO:0005829">
    <property type="term" value="C:cytosol"/>
    <property type="evidence" value="ECO:0007669"/>
    <property type="project" value="UniProtKB-UniRule"/>
</dbReference>
<dbReference type="PANTHER" id="PTHR12302">
    <property type="entry name" value="EBNA2 BINDING PROTEIN P100"/>
    <property type="match status" value="1"/>
</dbReference>
<evidence type="ECO:0000256" key="4">
    <source>
        <dbReference type="PIRNR" id="PIRNR017179"/>
    </source>
</evidence>
<gene>
    <name evidence="7" type="ORF">BCR44DRAFT_89389</name>
</gene>
<evidence type="ECO:0000256" key="3">
    <source>
        <dbReference type="ARBA" id="ARBA00022737"/>
    </source>
</evidence>
<dbReference type="Pfam" id="PF00567">
    <property type="entry name" value="TUDOR"/>
    <property type="match status" value="1"/>
</dbReference>
<dbReference type="AlphaFoldDB" id="A0A1Y2HQ27"/>
<dbReference type="PROSITE" id="PS50304">
    <property type="entry name" value="TUDOR"/>
    <property type="match status" value="1"/>
</dbReference>
<dbReference type="FunFam" id="2.30.30.140:FF:000018">
    <property type="entry name" value="Serine/threonine-protein kinase 31"/>
    <property type="match status" value="1"/>
</dbReference>
<evidence type="ECO:0000259" key="5">
    <source>
        <dbReference type="PROSITE" id="PS50304"/>
    </source>
</evidence>
<proteinExistence type="predicted"/>
<dbReference type="SUPFAM" id="SSF50199">
    <property type="entry name" value="Staphylococcal nuclease"/>
    <property type="match status" value="5"/>
</dbReference>
<dbReference type="InterPro" id="IPR035437">
    <property type="entry name" value="SNase_OB-fold_sf"/>
</dbReference>
<organism evidence="7 8">
    <name type="scientific">Catenaria anguillulae PL171</name>
    <dbReference type="NCBI Taxonomy" id="765915"/>
    <lineage>
        <taxon>Eukaryota</taxon>
        <taxon>Fungi</taxon>
        <taxon>Fungi incertae sedis</taxon>
        <taxon>Blastocladiomycota</taxon>
        <taxon>Blastocladiomycetes</taxon>
        <taxon>Blastocladiales</taxon>
        <taxon>Catenariaceae</taxon>
        <taxon>Catenaria</taxon>
    </lineage>
</organism>
<name>A0A1Y2HQ27_9FUNG</name>
<dbReference type="STRING" id="765915.A0A1Y2HQ27"/>
<dbReference type="SUPFAM" id="SSF63748">
    <property type="entry name" value="Tudor/PWWP/MBT"/>
    <property type="match status" value="1"/>
</dbReference>
<feature type="domain" description="TNase-like" evidence="6">
    <location>
        <begin position="182"/>
        <end position="322"/>
    </location>
</feature>
<dbReference type="Gene3D" id="2.40.50.90">
    <property type="match status" value="5"/>
</dbReference>
<evidence type="ECO:0000256" key="1">
    <source>
        <dbReference type="ARBA" id="ARBA00004496"/>
    </source>
</evidence>
<evidence type="ECO:0000256" key="2">
    <source>
        <dbReference type="ARBA" id="ARBA00022490"/>
    </source>
</evidence>
<protein>
    <recommendedName>
        <fullName evidence="9">Transcription factor</fullName>
    </recommendedName>
</protein>
<dbReference type="GO" id="GO:0006402">
    <property type="term" value="P:mRNA catabolic process"/>
    <property type="evidence" value="ECO:0007669"/>
    <property type="project" value="UniProtKB-UniRule"/>
</dbReference>
<feature type="domain" description="TNase-like" evidence="6">
    <location>
        <begin position="336"/>
        <end position="481"/>
    </location>
</feature>
<feature type="domain" description="TNase-like" evidence="6">
    <location>
        <begin position="8"/>
        <end position="151"/>
    </location>
</feature>
<dbReference type="OrthoDB" id="10023235at2759"/>
<comment type="caution">
    <text evidence="7">The sequence shown here is derived from an EMBL/GenBank/DDBJ whole genome shotgun (WGS) entry which is preliminary data.</text>
</comment>
<accession>A0A1Y2HQ27</accession>
<feature type="domain" description="Tudor" evidence="5">
    <location>
        <begin position="739"/>
        <end position="797"/>
    </location>
</feature>
<dbReference type="InterPro" id="IPR016685">
    <property type="entry name" value="Silence_cplx_Nase-comp_TudorSN"/>
</dbReference>
<dbReference type="GO" id="GO:0031332">
    <property type="term" value="C:RNAi effector complex"/>
    <property type="evidence" value="ECO:0007669"/>
    <property type="project" value="InterPro"/>
</dbReference>
<evidence type="ECO:0000259" key="6">
    <source>
        <dbReference type="PROSITE" id="PS50830"/>
    </source>
</evidence>
<dbReference type="GO" id="GO:0004518">
    <property type="term" value="F:nuclease activity"/>
    <property type="evidence" value="ECO:0007669"/>
    <property type="project" value="TreeGrafter"/>
</dbReference>
<dbReference type="Pfam" id="PF00565">
    <property type="entry name" value="SNase"/>
    <property type="match status" value="4"/>
</dbReference>
<feature type="domain" description="TNase-like" evidence="6">
    <location>
        <begin position="511"/>
        <end position="646"/>
    </location>
</feature>
<keyword evidence="2 4" id="KW-0963">Cytoplasm</keyword>
<reference evidence="7 8" key="1">
    <citation type="submission" date="2016-07" db="EMBL/GenBank/DDBJ databases">
        <title>Pervasive Adenine N6-methylation of Active Genes in Fungi.</title>
        <authorList>
            <consortium name="DOE Joint Genome Institute"/>
            <person name="Mondo S.J."/>
            <person name="Dannebaum R.O."/>
            <person name="Kuo R.C."/>
            <person name="Labutti K."/>
            <person name="Haridas S."/>
            <person name="Kuo A."/>
            <person name="Salamov A."/>
            <person name="Ahrendt S.R."/>
            <person name="Lipzen A."/>
            <person name="Sullivan W."/>
            <person name="Andreopoulos W.B."/>
            <person name="Clum A."/>
            <person name="Lindquist E."/>
            <person name="Daum C."/>
            <person name="Ramamoorthy G.K."/>
            <person name="Gryganskyi A."/>
            <person name="Culley D."/>
            <person name="Magnuson J.K."/>
            <person name="James T.Y."/>
            <person name="O'Malley M.A."/>
            <person name="Stajich J.E."/>
            <person name="Spatafora J.W."/>
            <person name="Visel A."/>
            <person name="Grigoriev I.V."/>
        </authorList>
    </citation>
    <scope>NUCLEOTIDE SEQUENCE [LARGE SCALE GENOMIC DNA]</scope>
    <source>
        <strain evidence="7 8">PL171</strain>
    </source>
</reference>
<dbReference type="EMBL" id="MCFL01000019">
    <property type="protein sequence ID" value="ORZ36054.1"/>
    <property type="molecule type" value="Genomic_DNA"/>
</dbReference>
<evidence type="ECO:0000313" key="8">
    <source>
        <dbReference type="Proteomes" id="UP000193411"/>
    </source>
</evidence>
<keyword evidence="8" id="KW-1185">Reference proteome</keyword>
<dbReference type="InterPro" id="IPR002999">
    <property type="entry name" value="Tudor"/>
</dbReference>
<dbReference type="PANTHER" id="PTHR12302:SF2">
    <property type="entry name" value="STAPHYLOCOCCAL NUCLEASE DOMAIN-CONTAINING PROTEIN 1"/>
    <property type="match status" value="1"/>
</dbReference>
<comment type="subcellular location">
    <subcellularLocation>
        <location evidence="1 4">Cytoplasm</location>
    </subcellularLocation>
</comment>
<dbReference type="SMART" id="SM00333">
    <property type="entry name" value="TUDOR"/>
    <property type="match status" value="1"/>
</dbReference>
<evidence type="ECO:0008006" key="9">
    <source>
        <dbReference type="Google" id="ProtNLM"/>
    </source>
</evidence>
<dbReference type="Gene3D" id="2.30.30.140">
    <property type="match status" value="1"/>
</dbReference>
<dbReference type="PROSITE" id="PS50830">
    <property type="entry name" value="TNASE_3"/>
    <property type="match status" value="4"/>
</dbReference>
<dbReference type="GO" id="GO:0031047">
    <property type="term" value="P:regulatory ncRNA-mediated gene silencing"/>
    <property type="evidence" value="ECO:0007669"/>
    <property type="project" value="UniProtKB-UniRule"/>
</dbReference>